<protein>
    <submittedName>
        <fullName evidence="4">GNAT family N-acetyltransferase</fullName>
    </submittedName>
</protein>
<dbReference type="PROSITE" id="PS51186">
    <property type="entry name" value="GNAT"/>
    <property type="match status" value="1"/>
</dbReference>
<keyword evidence="2" id="KW-0012">Acyltransferase</keyword>
<sequence length="162" mass="17660">MQLKLADYKAGKDREAIEMLMAHYAMDPMGGGEPLPDDVLANLCDALATVPNAATILIYDEQSPVALATALQSFSTFKCQPLLNIHDVIVLPEYRGRGLAKRLMAEIESLAVQRGCCKLTLEVLQGNTAAKAVYQRCGFAAYELDPQQGPALFWQKDISAKS</sequence>
<evidence type="ECO:0000313" key="5">
    <source>
        <dbReference type="Proteomes" id="UP001557484"/>
    </source>
</evidence>
<dbReference type="PANTHER" id="PTHR43420:SF44">
    <property type="entry name" value="ACETYLTRANSFERASE YPEA"/>
    <property type="match status" value="1"/>
</dbReference>
<dbReference type="Proteomes" id="UP001557484">
    <property type="component" value="Unassembled WGS sequence"/>
</dbReference>
<name>A0ABV3TUA8_9GAMM</name>
<dbReference type="InterPro" id="IPR016181">
    <property type="entry name" value="Acyl_CoA_acyltransferase"/>
</dbReference>
<feature type="domain" description="N-acetyltransferase" evidence="3">
    <location>
        <begin position="3"/>
        <end position="159"/>
    </location>
</feature>
<keyword evidence="5" id="KW-1185">Reference proteome</keyword>
<dbReference type="PANTHER" id="PTHR43420">
    <property type="entry name" value="ACETYLTRANSFERASE"/>
    <property type="match status" value="1"/>
</dbReference>
<dbReference type="InterPro" id="IPR050680">
    <property type="entry name" value="YpeA/RimI_acetyltransf"/>
</dbReference>
<dbReference type="Pfam" id="PF00583">
    <property type="entry name" value="Acetyltransf_1"/>
    <property type="match status" value="1"/>
</dbReference>
<dbReference type="SUPFAM" id="SSF55729">
    <property type="entry name" value="Acyl-CoA N-acyltransferases (Nat)"/>
    <property type="match status" value="1"/>
</dbReference>
<accession>A0ABV3TUA8</accession>
<evidence type="ECO:0000313" key="4">
    <source>
        <dbReference type="EMBL" id="MEX1665209.1"/>
    </source>
</evidence>
<dbReference type="Gene3D" id="3.40.630.30">
    <property type="match status" value="1"/>
</dbReference>
<comment type="caution">
    <text evidence="4">The sequence shown here is derived from an EMBL/GenBank/DDBJ whole genome shotgun (WGS) entry which is preliminary data.</text>
</comment>
<evidence type="ECO:0000256" key="1">
    <source>
        <dbReference type="ARBA" id="ARBA00022679"/>
    </source>
</evidence>
<dbReference type="EMBL" id="JBFRYB010000001">
    <property type="protein sequence ID" value="MEX1665209.1"/>
    <property type="molecule type" value="Genomic_DNA"/>
</dbReference>
<organism evidence="4 5">
    <name type="scientific">Zhongshania arctica</name>
    <dbReference type="NCBI Taxonomy" id="3238302"/>
    <lineage>
        <taxon>Bacteria</taxon>
        <taxon>Pseudomonadati</taxon>
        <taxon>Pseudomonadota</taxon>
        <taxon>Gammaproteobacteria</taxon>
        <taxon>Cellvibrionales</taxon>
        <taxon>Spongiibacteraceae</taxon>
        <taxon>Zhongshania</taxon>
    </lineage>
</organism>
<dbReference type="RefSeq" id="WP_368375316.1">
    <property type="nucleotide sequence ID" value="NZ_JBFRYB010000001.1"/>
</dbReference>
<reference evidence="4 5" key="1">
    <citation type="journal article" date="2011" name="Int. J. Syst. Evol. Microbiol.">
        <title>Zhongshania antarctica gen. nov., sp. nov. and Zhongshania guokunii sp. nov., gammaproteobacteria respectively isolated from coastal attached (fast) ice and surface seawater of the Antarctic.</title>
        <authorList>
            <person name="Li H.J."/>
            <person name="Zhang X.Y."/>
            <person name="Chen C.X."/>
            <person name="Zhang Y.J."/>
            <person name="Gao Z.M."/>
            <person name="Yu Y."/>
            <person name="Chen X.L."/>
            <person name="Chen B."/>
            <person name="Zhang Y.Z."/>
        </authorList>
    </citation>
    <scope>NUCLEOTIDE SEQUENCE [LARGE SCALE GENOMIC DNA]</scope>
    <source>
        <strain evidence="4 5">R06B22</strain>
    </source>
</reference>
<evidence type="ECO:0000256" key="2">
    <source>
        <dbReference type="ARBA" id="ARBA00023315"/>
    </source>
</evidence>
<evidence type="ECO:0000259" key="3">
    <source>
        <dbReference type="PROSITE" id="PS51186"/>
    </source>
</evidence>
<proteinExistence type="predicted"/>
<gene>
    <name evidence="4" type="ORF">AB4875_06895</name>
</gene>
<dbReference type="CDD" id="cd04301">
    <property type="entry name" value="NAT_SF"/>
    <property type="match status" value="1"/>
</dbReference>
<keyword evidence="1" id="KW-0808">Transferase</keyword>
<dbReference type="InterPro" id="IPR000182">
    <property type="entry name" value="GNAT_dom"/>
</dbReference>